<keyword evidence="1" id="KW-0732">Signal</keyword>
<feature type="chain" id="PRO_5028323565" evidence="1">
    <location>
        <begin position="22"/>
        <end position="174"/>
    </location>
</feature>
<dbReference type="InterPro" id="IPR008966">
    <property type="entry name" value="Adhesion_dom_sf"/>
</dbReference>
<sequence>MKKVFIASAIAMSMAAGSAMASQQAEIQFLGVVTETTCDITSTVDGNVNSVVQLGTVQKGQEGQDKNIVLKAKDAAACTGLTGKIATIQFVGDLGDNGLNNTNGSAKNATVKLKTVNGKDTLVQEVKKGSNSVTFDAEKVTTDGYQFKAKLVSATNGGTAGTFDSALAYAVTYN</sequence>
<feature type="signal peptide" evidence="1">
    <location>
        <begin position="1"/>
        <end position="21"/>
    </location>
</feature>
<comment type="caution">
    <text evidence="2">The sequence shown here is derived from an EMBL/GenBank/DDBJ whole genome shotgun (WGS) entry which is preliminary data.</text>
</comment>
<proteinExistence type="predicted"/>
<dbReference type="GO" id="GO:0007155">
    <property type="term" value="P:cell adhesion"/>
    <property type="evidence" value="ECO:0007669"/>
    <property type="project" value="InterPro"/>
</dbReference>
<reference evidence="2" key="1">
    <citation type="journal article" date="2018" name="Genome Biol.">
        <title>SKESA: strategic k-mer extension for scrupulous assemblies.</title>
        <authorList>
            <person name="Souvorov A."/>
            <person name="Agarwala R."/>
            <person name="Lipman D.J."/>
        </authorList>
    </citation>
    <scope>NUCLEOTIDE SEQUENCE</scope>
    <source>
        <strain evidence="2">SAL3357</strain>
    </source>
</reference>
<dbReference type="InterPro" id="IPR036937">
    <property type="entry name" value="Adhesion_dom_fimbrial_sf"/>
</dbReference>
<dbReference type="SUPFAM" id="SSF49401">
    <property type="entry name" value="Bacterial adhesins"/>
    <property type="match status" value="1"/>
</dbReference>
<dbReference type="AlphaFoldDB" id="A0A728K761"/>
<dbReference type="GO" id="GO:0009289">
    <property type="term" value="C:pilus"/>
    <property type="evidence" value="ECO:0007669"/>
    <property type="project" value="InterPro"/>
</dbReference>
<accession>A0A728K761</accession>
<dbReference type="Gene3D" id="2.60.40.1090">
    <property type="entry name" value="Fimbrial-type adhesion domain"/>
    <property type="match status" value="1"/>
</dbReference>
<dbReference type="EMBL" id="DAARJD010000023">
    <property type="protein sequence ID" value="HAE2645434.1"/>
    <property type="molecule type" value="Genomic_DNA"/>
</dbReference>
<organism evidence="2">
    <name type="scientific">Salmonella enterica</name>
    <name type="common">Salmonella choleraesuis</name>
    <dbReference type="NCBI Taxonomy" id="28901"/>
    <lineage>
        <taxon>Bacteria</taxon>
        <taxon>Pseudomonadati</taxon>
        <taxon>Pseudomonadota</taxon>
        <taxon>Gammaproteobacteria</taxon>
        <taxon>Enterobacterales</taxon>
        <taxon>Enterobacteriaceae</taxon>
        <taxon>Salmonella</taxon>
    </lineage>
</organism>
<gene>
    <name evidence="2" type="ORF">GNA85_004071</name>
</gene>
<reference evidence="2" key="2">
    <citation type="submission" date="2018-07" db="EMBL/GenBank/DDBJ databases">
        <authorList>
            <consortium name="NCBI Pathogen Detection Project"/>
        </authorList>
    </citation>
    <scope>NUCLEOTIDE SEQUENCE</scope>
    <source>
        <strain evidence="2">SAL3357</strain>
    </source>
</reference>
<protein>
    <submittedName>
        <fullName evidence="2">Fimbrial protein</fullName>
    </submittedName>
</protein>
<evidence type="ECO:0000256" key="1">
    <source>
        <dbReference type="SAM" id="SignalP"/>
    </source>
</evidence>
<name>A0A728K761_SALER</name>
<evidence type="ECO:0000313" key="2">
    <source>
        <dbReference type="EMBL" id="HAE2645434.1"/>
    </source>
</evidence>